<dbReference type="Proteomes" id="UP000176902">
    <property type="component" value="Unassembled WGS sequence"/>
</dbReference>
<accession>A0A1F5JPT4</accession>
<evidence type="ECO:0008006" key="4">
    <source>
        <dbReference type="Google" id="ProtNLM"/>
    </source>
</evidence>
<keyword evidence="1" id="KW-0472">Membrane</keyword>
<dbReference type="STRING" id="1797768.A3C59_03140"/>
<reference evidence="2 3" key="1">
    <citation type="journal article" date="2016" name="Nat. Commun.">
        <title>Thousands of microbial genomes shed light on interconnected biogeochemical processes in an aquifer system.</title>
        <authorList>
            <person name="Anantharaman K."/>
            <person name="Brown C.T."/>
            <person name="Hug L.A."/>
            <person name="Sharon I."/>
            <person name="Castelle C.J."/>
            <person name="Probst A.J."/>
            <person name="Thomas B.C."/>
            <person name="Singh A."/>
            <person name="Wilkins M.J."/>
            <person name="Karaoz U."/>
            <person name="Brodie E.L."/>
            <person name="Williams K.H."/>
            <person name="Hubbard S.S."/>
            <person name="Banfield J.F."/>
        </authorList>
    </citation>
    <scope>NUCLEOTIDE SEQUENCE [LARGE SCALE GENOMIC DNA]</scope>
</reference>
<dbReference type="EMBL" id="MFCV01000044">
    <property type="protein sequence ID" value="OGE30684.1"/>
    <property type="molecule type" value="Genomic_DNA"/>
</dbReference>
<evidence type="ECO:0000313" key="2">
    <source>
        <dbReference type="EMBL" id="OGE30684.1"/>
    </source>
</evidence>
<organism evidence="2 3">
    <name type="scientific">Candidatus Daviesbacteria bacterium RIFCSPHIGHO2_02_FULL_36_13</name>
    <dbReference type="NCBI Taxonomy" id="1797768"/>
    <lineage>
        <taxon>Bacteria</taxon>
        <taxon>Candidatus Daviesiibacteriota</taxon>
    </lineage>
</organism>
<feature type="transmembrane region" description="Helical" evidence="1">
    <location>
        <begin position="12"/>
        <end position="35"/>
    </location>
</feature>
<evidence type="ECO:0000256" key="1">
    <source>
        <dbReference type="SAM" id="Phobius"/>
    </source>
</evidence>
<sequence>MPKLTVRGFTLVELLVVMSIVAILATLGMTIYSTVLKNSRDSKRQADLATHIQPALEQYFADQLYYPVLGTGSCPATPSVDDGKFRMGCALRNSGGTKTYSQSLPADPITSNYPPYQYVPSPADCNNPANCTSYCLYAKMENKTSLLAACADQTSGSVTYDFELTVP</sequence>
<dbReference type="InterPro" id="IPR045584">
    <property type="entry name" value="Pilin-like"/>
</dbReference>
<dbReference type="InterPro" id="IPR012902">
    <property type="entry name" value="N_methyl_site"/>
</dbReference>
<name>A0A1F5JPT4_9BACT</name>
<dbReference type="Pfam" id="PF07963">
    <property type="entry name" value="N_methyl"/>
    <property type="match status" value="1"/>
</dbReference>
<gene>
    <name evidence="2" type="ORF">A3C59_03140</name>
</gene>
<evidence type="ECO:0000313" key="3">
    <source>
        <dbReference type="Proteomes" id="UP000176902"/>
    </source>
</evidence>
<keyword evidence="1" id="KW-0812">Transmembrane</keyword>
<dbReference type="AlphaFoldDB" id="A0A1F5JPT4"/>
<keyword evidence="1" id="KW-1133">Transmembrane helix</keyword>
<dbReference type="PROSITE" id="PS00409">
    <property type="entry name" value="PROKAR_NTER_METHYL"/>
    <property type="match status" value="1"/>
</dbReference>
<dbReference type="NCBIfam" id="TIGR02532">
    <property type="entry name" value="IV_pilin_GFxxxE"/>
    <property type="match status" value="1"/>
</dbReference>
<dbReference type="Gene3D" id="3.30.700.10">
    <property type="entry name" value="Glycoprotein, Type 4 Pilin"/>
    <property type="match status" value="1"/>
</dbReference>
<comment type="caution">
    <text evidence="2">The sequence shown here is derived from an EMBL/GenBank/DDBJ whole genome shotgun (WGS) entry which is preliminary data.</text>
</comment>
<proteinExistence type="predicted"/>
<dbReference type="SUPFAM" id="SSF54523">
    <property type="entry name" value="Pili subunits"/>
    <property type="match status" value="1"/>
</dbReference>
<protein>
    <recommendedName>
        <fullName evidence="4">Type II secretion system protein GspG C-terminal domain-containing protein</fullName>
    </recommendedName>
</protein>